<dbReference type="PROSITE" id="PS50294">
    <property type="entry name" value="WD_REPEATS_REGION"/>
    <property type="match status" value="7"/>
</dbReference>
<reference evidence="15" key="1">
    <citation type="submission" date="2025-08" db="UniProtKB">
        <authorList>
            <consortium name="Ensembl"/>
        </authorList>
    </citation>
    <scope>IDENTIFICATION</scope>
</reference>
<dbReference type="PANTHER" id="PTHR19853:SF0">
    <property type="entry name" value="WD REPEAT-CONTAINING PROTEIN 3"/>
    <property type="match status" value="1"/>
</dbReference>
<dbReference type="Pfam" id="PF04003">
    <property type="entry name" value="Utp12"/>
    <property type="match status" value="1"/>
</dbReference>
<keyword evidence="16" id="KW-1185">Reference proteome</keyword>
<dbReference type="PRINTS" id="PR00320">
    <property type="entry name" value="GPROTEINBRPT"/>
</dbReference>
<comment type="function">
    <text evidence="8">Part of the small subunit (SSU) processome, first precursor of the small eukaryotic ribosomal subunit. During the assembly of the SSU processome in the nucleolus, many ribosome biogenesis factors, an RNA chaperone and ribosomal proteins associate with the nascent pre-rRNA and work in concert to generate RNA folding, modifications, rearrangements and cleavage as well as targeted degradation of pre-ribosomal RNA by the RNA exosome.</text>
</comment>
<feature type="domain" description="Small-subunit processome Utp12" evidence="14">
    <location>
        <begin position="798"/>
        <end position="891"/>
    </location>
</feature>
<dbReference type="CDD" id="cd00200">
    <property type="entry name" value="WD40"/>
    <property type="match status" value="1"/>
</dbReference>
<evidence type="ECO:0000256" key="12">
    <source>
        <dbReference type="PROSITE-ProRule" id="PRU00221"/>
    </source>
</evidence>
<feature type="repeat" description="WD" evidence="12">
    <location>
        <begin position="621"/>
        <end position="662"/>
    </location>
</feature>
<dbReference type="InterPro" id="IPR019775">
    <property type="entry name" value="WD40_repeat_CS"/>
</dbReference>
<dbReference type="Ensembl" id="ENSSLDT00000016821.1">
    <property type="protein sequence ID" value="ENSSLDP00000016225.1"/>
    <property type="gene ID" value="ENSSLDG00000012837.1"/>
</dbReference>
<reference evidence="15" key="2">
    <citation type="submission" date="2025-09" db="UniProtKB">
        <authorList>
            <consortium name="Ensembl"/>
        </authorList>
    </citation>
    <scope>IDENTIFICATION</scope>
</reference>
<evidence type="ECO:0000313" key="16">
    <source>
        <dbReference type="Proteomes" id="UP000261360"/>
    </source>
</evidence>
<evidence type="ECO:0000256" key="5">
    <source>
        <dbReference type="ARBA" id="ARBA00022737"/>
    </source>
</evidence>
<feature type="repeat" description="WD" evidence="12">
    <location>
        <begin position="188"/>
        <end position="229"/>
    </location>
</feature>
<organism evidence="15 16">
    <name type="scientific">Seriola lalandi dorsalis</name>
    <dbReference type="NCBI Taxonomy" id="1841481"/>
    <lineage>
        <taxon>Eukaryota</taxon>
        <taxon>Metazoa</taxon>
        <taxon>Chordata</taxon>
        <taxon>Craniata</taxon>
        <taxon>Vertebrata</taxon>
        <taxon>Euteleostomi</taxon>
        <taxon>Actinopterygii</taxon>
        <taxon>Neopterygii</taxon>
        <taxon>Teleostei</taxon>
        <taxon>Neoteleostei</taxon>
        <taxon>Acanthomorphata</taxon>
        <taxon>Carangaria</taxon>
        <taxon>Carangiformes</taxon>
        <taxon>Carangidae</taxon>
        <taxon>Seriola</taxon>
    </lineage>
</organism>
<dbReference type="SUPFAM" id="SSF117289">
    <property type="entry name" value="Nucleoporin domain"/>
    <property type="match status" value="1"/>
</dbReference>
<keyword evidence="7" id="KW-0539">Nucleus</keyword>
<dbReference type="Proteomes" id="UP000261360">
    <property type="component" value="Unplaced"/>
</dbReference>
<dbReference type="FunFam" id="2.130.10.10:FF:000177">
    <property type="entry name" value="WD repeat domain 3"/>
    <property type="match status" value="1"/>
</dbReference>
<evidence type="ECO:0000256" key="6">
    <source>
        <dbReference type="ARBA" id="ARBA00022843"/>
    </source>
</evidence>
<name>A0A3B4XKG4_SERLL</name>
<feature type="repeat" description="WD" evidence="12">
    <location>
        <begin position="663"/>
        <end position="695"/>
    </location>
</feature>
<keyword evidence="4 12" id="KW-0853">WD repeat</keyword>
<feature type="repeat" description="WD" evidence="12">
    <location>
        <begin position="484"/>
        <end position="518"/>
    </location>
</feature>
<dbReference type="STRING" id="1841481.ENSSLDP00000016225"/>
<evidence type="ECO:0000256" key="13">
    <source>
        <dbReference type="SAM" id="MobiDB-lite"/>
    </source>
</evidence>
<dbReference type="GO" id="GO:0030490">
    <property type="term" value="P:maturation of SSU-rRNA"/>
    <property type="evidence" value="ECO:0007669"/>
    <property type="project" value="TreeGrafter"/>
</dbReference>
<dbReference type="FunFam" id="2.130.10.10:FF:000178">
    <property type="entry name" value="WD repeat domain 3"/>
    <property type="match status" value="1"/>
</dbReference>
<accession>A0A3B4XKG4</accession>
<dbReference type="SUPFAM" id="SSF69322">
    <property type="entry name" value="Tricorn protease domain 2"/>
    <property type="match status" value="1"/>
</dbReference>
<comment type="similarity">
    <text evidence="10">Belongs to the WD repeat WDR3/UTP12 family.</text>
</comment>
<feature type="repeat" description="WD" evidence="12">
    <location>
        <begin position="579"/>
        <end position="620"/>
    </location>
</feature>
<comment type="subunit">
    <text evidence="9">Part of the small subunit (SSU) processome, composed of more than 70 proteins and the RNA chaperone small nucleolar RNA (snoRNA) U3.</text>
</comment>
<dbReference type="Pfam" id="PF25172">
    <property type="entry name" value="Beta-prop_WDR3_2nd"/>
    <property type="match status" value="1"/>
</dbReference>
<sequence length="927" mass="104142">MGLTKQYLRYAASAVFGVIGSQKANITYVTLRGGEKGRYVAVAACEQVFIWDVRKGEKVLILQGQKHEVTFLCPSPDGIHIAVGYEDGAVRIFSLMNGETNVSFNGHKSAVTVIQYDGLGARLVTGSRDTDVIVWDIINECGLYRLRGHKDVITQALFLRDKNLLVTSSKDSFVKWWDLDTQHCFKTMVGHRSEVWSMALLNQEKRLLTGSADSELRAWDISYLQEEKAEGEPKVKKGKTLLGDDDDEDNEEGGDENLEERILSCKKAGSILREARDRVVSLTTDRKARVIACHGNDSVLELFTVLSEEEVQKKMTKKLKKAKKKAAAEEAAEPVVERMLKDEIIRLTNIKASAKIRSAWNCLSCAGGELKVALLLQNNTVETYSLKTSGKTPTANKTSRLTIGGHRTDVRTLAFSSDNLAILSASGDTVKVWNRSTLQVIRTMSCDYALCSLFVPGDRQIILGTKSGKLQIFELASGSLLETVDAHNGALWSLCLAPDQRGIVTGSADKTVKFWEFELIKDQGTGQKRLTVKHTRTLQLEEDVLCVKFSPDHRLLAVSLLDCTVKIFYTDTLKFFLSLYGHKLPVLCLDISHDNTLIATGSADRNVKIWGLDFGDCHRSMFAHDDSVMFLQFVPKTHLFFTAGKDRKIKQWDADKFEHIQTLEGHHREVWCLAISPNGDHIVSSSHDKSLRLWERTREPIILEEEREMEREAEFEESMAKGDVPVVPGETQGEAAPAGKKTVETVKAAERIMEALELYKEENRKMEEHKYACEHAGKELPPPKPNPILVAFGNVSVSRAASVLEISLLVLPFPYVPELLRLFNSYIQQGLEVELVCRCLFFLLKIHFGQISSNQMLLSVIDELRMNTLSKVHEIRDVMGFNSAALQFLQREIQSKEDVMFFADATGRLEEKKKKRRKRERAILTIA</sequence>
<evidence type="ECO:0000256" key="10">
    <source>
        <dbReference type="ARBA" id="ARBA00038229"/>
    </source>
</evidence>
<evidence type="ECO:0000256" key="2">
    <source>
        <dbReference type="ARBA" id="ARBA00022499"/>
    </source>
</evidence>
<dbReference type="Gene3D" id="2.130.10.10">
    <property type="entry name" value="YVTN repeat-like/Quinoprotein amine dehydrogenase"/>
    <property type="match status" value="4"/>
</dbReference>
<dbReference type="FunFam" id="2.130.10.10:FF:000307">
    <property type="entry name" value="WD repeat domain 3"/>
    <property type="match status" value="1"/>
</dbReference>
<protein>
    <recommendedName>
        <fullName evidence="11">WD repeat-containing protein 3</fullName>
    </recommendedName>
</protein>
<evidence type="ECO:0000259" key="14">
    <source>
        <dbReference type="Pfam" id="PF04003"/>
    </source>
</evidence>
<evidence type="ECO:0000256" key="7">
    <source>
        <dbReference type="ARBA" id="ARBA00023242"/>
    </source>
</evidence>
<evidence type="ECO:0000256" key="9">
    <source>
        <dbReference type="ARBA" id="ARBA00035020"/>
    </source>
</evidence>
<keyword evidence="3" id="KW-0597">Phosphoprotein</keyword>
<feature type="region of interest" description="Disordered" evidence="13">
    <location>
        <begin position="715"/>
        <end position="742"/>
    </location>
</feature>
<dbReference type="InterPro" id="IPR007148">
    <property type="entry name" value="SSU_processome_Utp12"/>
</dbReference>
<evidence type="ECO:0000313" key="15">
    <source>
        <dbReference type="Ensembl" id="ENSSLDP00000016225.1"/>
    </source>
</evidence>
<dbReference type="InterPro" id="IPR020472">
    <property type="entry name" value="WD40_PAC1"/>
</dbReference>
<dbReference type="GO" id="GO:0032040">
    <property type="term" value="C:small-subunit processome"/>
    <property type="evidence" value="ECO:0007669"/>
    <property type="project" value="TreeGrafter"/>
</dbReference>
<dbReference type="GO" id="GO:0034388">
    <property type="term" value="C:Pwp2p-containing subcomplex of 90S preribosome"/>
    <property type="evidence" value="ECO:0007669"/>
    <property type="project" value="TreeGrafter"/>
</dbReference>
<feature type="compositionally biased region" description="Acidic residues" evidence="13">
    <location>
        <begin position="243"/>
        <end position="258"/>
    </location>
</feature>
<keyword evidence="2" id="KW-1017">Isopeptide bond</keyword>
<feature type="repeat" description="WD" evidence="12">
    <location>
        <begin position="403"/>
        <end position="443"/>
    </location>
</feature>
<feature type="repeat" description="WD" evidence="12">
    <location>
        <begin position="104"/>
        <end position="137"/>
    </location>
</feature>
<dbReference type="InterPro" id="IPR001680">
    <property type="entry name" value="WD40_rpt"/>
</dbReference>
<feature type="repeat" description="WD" evidence="12">
    <location>
        <begin position="146"/>
        <end position="187"/>
    </location>
</feature>
<dbReference type="InterPro" id="IPR051570">
    <property type="entry name" value="TBC1_cilium_biogenesis"/>
</dbReference>
<feature type="repeat" description="WD" evidence="12">
    <location>
        <begin position="62"/>
        <end position="103"/>
    </location>
</feature>
<evidence type="ECO:0000256" key="3">
    <source>
        <dbReference type="ARBA" id="ARBA00022553"/>
    </source>
</evidence>
<feature type="region of interest" description="Disordered" evidence="13">
    <location>
        <begin position="234"/>
        <end position="258"/>
    </location>
</feature>
<evidence type="ECO:0000256" key="8">
    <source>
        <dbReference type="ARBA" id="ARBA00035000"/>
    </source>
</evidence>
<dbReference type="FunFam" id="2.130.10.10:FF:000172">
    <property type="entry name" value="WD repeat domain 3"/>
    <property type="match status" value="1"/>
</dbReference>
<dbReference type="PROSITE" id="PS00678">
    <property type="entry name" value="WD_REPEATS_1"/>
    <property type="match status" value="3"/>
</dbReference>
<evidence type="ECO:0000256" key="11">
    <source>
        <dbReference type="ARBA" id="ARBA00070105"/>
    </source>
</evidence>
<keyword evidence="6" id="KW-0832">Ubl conjugation</keyword>
<dbReference type="GO" id="GO:0030515">
    <property type="term" value="F:snoRNA binding"/>
    <property type="evidence" value="ECO:0007669"/>
    <property type="project" value="TreeGrafter"/>
</dbReference>
<proteinExistence type="inferred from homology"/>
<dbReference type="InterPro" id="IPR015943">
    <property type="entry name" value="WD40/YVTN_repeat-like_dom_sf"/>
</dbReference>
<evidence type="ECO:0000256" key="4">
    <source>
        <dbReference type="ARBA" id="ARBA00022574"/>
    </source>
</evidence>
<evidence type="ECO:0000256" key="1">
    <source>
        <dbReference type="ARBA" id="ARBA00004604"/>
    </source>
</evidence>
<dbReference type="GeneTree" id="ENSGT00940000153859"/>
<dbReference type="AlphaFoldDB" id="A0A3B4XKG4"/>
<dbReference type="Pfam" id="PF25173">
    <property type="entry name" value="Beta-prop_WDR3_1st"/>
    <property type="match status" value="1"/>
</dbReference>
<comment type="subcellular location">
    <subcellularLocation>
        <location evidence="1">Nucleus</location>
        <location evidence="1">Nucleolus</location>
    </subcellularLocation>
</comment>
<keyword evidence="5" id="KW-0677">Repeat</keyword>
<dbReference type="PROSITE" id="PS50082">
    <property type="entry name" value="WD_REPEATS_2"/>
    <property type="match status" value="9"/>
</dbReference>
<dbReference type="SMART" id="SM00320">
    <property type="entry name" value="WD40"/>
    <property type="match status" value="11"/>
</dbReference>
<dbReference type="PANTHER" id="PTHR19853">
    <property type="entry name" value="WD REPEAT CONTAINING PROTEIN 3 WDR3"/>
    <property type="match status" value="1"/>
</dbReference>